<protein>
    <submittedName>
        <fullName evidence="2">Uncharacterized protein</fullName>
    </submittedName>
</protein>
<name>A0A6C0CHK8_9ZZZZ</name>
<dbReference type="EMBL" id="MN739416">
    <property type="protein sequence ID" value="QHT03672.1"/>
    <property type="molecule type" value="Genomic_DNA"/>
</dbReference>
<accession>A0A6C0CHK8</accession>
<reference evidence="2" key="1">
    <citation type="journal article" date="2020" name="Nature">
        <title>Giant virus diversity and host interactions through global metagenomics.</title>
        <authorList>
            <person name="Schulz F."/>
            <person name="Roux S."/>
            <person name="Paez-Espino D."/>
            <person name="Jungbluth S."/>
            <person name="Walsh D.A."/>
            <person name="Denef V.J."/>
            <person name="McMahon K.D."/>
            <person name="Konstantinidis K.T."/>
            <person name="Eloe-Fadrosh E.A."/>
            <person name="Kyrpides N.C."/>
            <person name="Woyke T."/>
        </authorList>
    </citation>
    <scope>NUCLEOTIDE SEQUENCE</scope>
    <source>
        <strain evidence="2">GVMAG-M-3300021120-1</strain>
    </source>
</reference>
<evidence type="ECO:0000256" key="1">
    <source>
        <dbReference type="SAM" id="MobiDB-lite"/>
    </source>
</evidence>
<sequence length="69" mass="7963">MLNVVVCNGESAKAQKRPRETKDETDEEQAYVPPPPPVKRIKKDYEWLSLLNVLKDFLARLEDSGYDID</sequence>
<organism evidence="2">
    <name type="scientific">viral metagenome</name>
    <dbReference type="NCBI Taxonomy" id="1070528"/>
    <lineage>
        <taxon>unclassified sequences</taxon>
        <taxon>metagenomes</taxon>
        <taxon>organismal metagenomes</taxon>
    </lineage>
</organism>
<proteinExistence type="predicted"/>
<evidence type="ECO:0000313" key="2">
    <source>
        <dbReference type="EMBL" id="QHT03672.1"/>
    </source>
</evidence>
<dbReference type="AlphaFoldDB" id="A0A6C0CHK8"/>
<feature type="region of interest" description="Disordered" evidence="1">
    <location>
        <begin position="1"/>
        <end position="37"/>
    </location>
</feature>